<sequence length="77" mass="8531">MASGLFITVETDLQSTDCHIPVPPFTHSHTAIRQRRFQAIPDALAFNPFEGFRGAGTAGQHDANDSNDSIRQEPYPY</sequence>
<evidence type="ECO:0000313" key="3">
    <source>
        <dbReference type="Proteomes" id="UP000756132"/>
    </source>
</evidence>
<dbReference type="RefSeq" id="XP_047764654.1">
    <property type="nucleotide sequence ID" value="XM_047909896.1"/>
</dbReference>
<dbReference type="GeneID" id="71990626"/>
<accession>A0A9Q8US05</accession>
<dbReference type="AlphaFoldDB" id="A0A9Q8US05"/>
<protein>
    <submittedName>
        <fullName evidence="2">Uncharacterized protein</fullName>
    </submittedName>
</protein>
<dbReference type="EMBL" id="CP090169">
    <property type="protein sequence ID" value="UJO20288.1"/>
    <property type="molecule type" value="Genomic_DNA"/>
</dbReference>
<evidence type="ECO:0000313" key="2">
    <source>
        <dbReference type="EMBL" id="UJO20288.1"/>
    </source>
</evidence>
<feature type="region of interest" description="Disordered" evidence="1">
    <location>
        <begin position="54"/>
        <end position="77"/>
    </location>
</feature>
<name>A0A9Q8US05_PASFU</name>
<reference evidence="2" key="1">
    <citation type="submission" date="2021-12" db="EMBL/GenBank/DDBJ databases">
        <authorList>
            <person name="Zaccaron A."/>
            <person name="Stergiopoulos I."/>
        </authorList>
    </citation>
    <scope>NUCLEOTIDE SEQUENCE</scope>
    <source>
        <strain evidence="2">Race5_Kim</strain>
    </source>
</reference>
<evidence type="ECO:0000256" key="1">
    <source>
        <dbReference type="SAM" id="MobiDB-lite"/>
    </source>
</evidence>
<organism evidence="2 3">
    <name type="scientific">Passalora fulva</name>
    <name type="common">Tomato leaf mold</name>
    <name type="synonym">Cladosporium fulvum</name>
    <dbReference type="NCBI Taxonomy" id="5499"/>
    <lineage>
        <taxon>Eukaryota</taxon>
        <taxon>Fungi</taxon>
        <taxon>Dikarya</taxon>
        <taxon>Ascomycota</taxon>
        <taxon>Pezizomycotina</taxon>
        <taxon>Dothideomycetes</taxon>
        <taxon>Dothideomycetidae</taxon>
        <taxon>Mycosphaerellales</taxon>
        <taxon>Mycosphaerellaceae</taxon>
        <taxon>Fulvia</taxon>
    </lineage>
</organism>
<dbReference type="KEGG" id="ffu:CLAFUR5_10748"/>
<gene>
    <name evidence="2" type="ORF">CLAFUR5_10748</name>
</gene>
<keyword evidence="3" id="KW-1185">Reference proteome</keyword>
<proteinExistence type="predicted"/>
<reference evidence="2" key="2">
    <citation type="journal article" date="2022" name="Microb. Genom.">
        <title>A chromosome-scale genome assembly of the tomato pathogen Cladosporium fulvum reveals a compartmentalized genome architecture and the presence of a dispensable chromosome.</title>
        <authorList>
            <person name="Zaccaron A.Z."/>
            <person name="Chen L.H."/>
            <person name="Samaras A."/>
            <person name="Stergiopoulos I."/>
        </authorList>
    </citation>
    <scope>NUCLEOTIDE SEQUENCE</scope>
    <source>
        <strain evidence="2">Race5_Kim</strain>
    </source>
</reference>
<dbReference type="Proteomes" id="UP000756132">
    <property type="component" value="Chromosome 7"/>
</dbReference>
<feature type="compositionally biased region" description="Basic and acidic residues" evidence="1">
    <location>
        <begin position="62"/>
        <end position="71"/>
    </location>
</feature>